<keyword evidence="7" id="KW-1185">Reference proteome</keyword>
<dbReference type="CDD" id="cd10567">
    <property type="entry name" value="SWIB-MDM2_like"/>
    <property type="match status" value="1"/>
</dbReference>
<evidence type="ECO:0000313" key="6">
    <source>
        <dbReference type="EMBL" id="KAK7397347.1"/>
    </source>
</evidence>
<dbReference type="EMBL" id="JAYMYS010000004">
    <property type="protein sequence ID" value="KAK7397347.1"/>
    <property type="molecule type" value="Genomic_DNA"/>
</dbReference>
<dbReference type="Pfam" id="PF02201">
    <property type="entry name" value="SWIB"/>
    <property type="match status" value="1"/>
</dbReference>
<reference evidence="6 7" key="1">
    <citation type="submission" date="2024-01" db="EMBL/GenBank/DDBJ databases">
        <title>The genomes of 5 underutilized Papilionoideae crops provide insights into root nodulation and disease resistanc.</title>
        <authorList>
            <person name="Jiang F."/>
        </authorList>
    </citation>
    <scope>NUCLEOTIDE SEQUENCE [LARGE SCALE GENOMIC DNA]</scope>
    <source>
        <strain evidence="6">DUOXIRENSHENG_FW03</strain>
        <tissue evidence="6">Leaves</tissue>
    </source>
</reference>
<dbReference type="PROSITE" id="PS01359">
    <property type="entry name" value="ZF_PHD_1"/>
    <property type="match status" value="1"/>
</dbReference>
<dbReference type="GO" id="GO:0003677">
    <property type="term" value="F:DNA binding"/>
    <property type="evidence" value="ECO:0007669"/>
    <property type="project" value="InterPro"/>
</dbReference>
<dbReference type="InterPro" id="IPR011011">
    <property type="entry name" value="Znf_FYVE_PHD"/>
</dbReference>
<comment type="caution">
    <text evidence="6">The sequence shown here is derived from an EMBL/GenBank/DDBJ whole genome shotgun (WGS) entry which is preliminary data.</text>
</comment>
<dbReference type="InterPro" id="IPR001965">
    <property type="entry name" value="Znf_PHD"/>
</dbReference>
<dbReference type="Pfam" id="PF25980">
    <property type="entry name" value="NERD_plant"/>
    <property type="match status" value="1"/>
</dbReference>
<dbReference type="Pfam" id="PF22908">
    <property type="entry name" value="PHD_NSD"/>
    <property type="match status" value="1"/>
</dbReference>
<proteinExistence type="predicted"/>
<evidence type="ECO:0000313" key="7">
    <source>
        <dbReference type="Proteomes" id="UP001386955"/>
    </source>
</evidence>
<dbReference type="AlphaFoldDB" id="A0AAN9XLL2"/>
<dbReference type="InterPro" id="IPR058668">
    <property type="entry name" value="NERD_dom"/>
</dbReference>
<dbReference type="SUPFAM" id="SSF159042">
    <property type="entry name" value="Plus3-like"/>
    <property type="match status" value="2"/>
</dbReference>
<dbReference type="InterPro" id="IPR019786">
    <property type="entry name" value="Zinc_finger_PHD-type_CS"/>
</dbReference>
<protein>
    <recommendedName>
        <fullName evidence="5">DM2 domain-containing protein</fullName>
    </recommendedName>
</protein>
<dbReference type="InterPro" id="IPR055198">
    <property type="entry name" value="NSD_PHD"/>
</dbReference>
<feature type="region of interest" description="Disordered" evidence="4">
    <location>
        <begin position="175"/>
        <end position="202"/>
    </location>
</feature>
<gene>
    <name evidence="6" type="ORF">VNO78_18516</name>
</gene>
<dbReference type="InterPro" id="IPR013083">
    <property type="entry name" value="Znf_RING/FYVE/PHD"/>
</dbReference>
<dbReference type="Gene3D" id="3.90.70.200">
    <property type="entry name" value="Plus-3 domain"/>
    <property type="match status" value="1"/>
</dbReference>
<dbReference type="Proteomes" id="UP001386955">
    <property type="component" value="Unassembled WGS sequence"/>
</dbReference>
<keyword evidence="2" id="KW-0863">Zinc-finger</keyword>
<dbReference type="SUPFAM" id="SSF57903">
    <property type="entry name" value="FYVE/PHD zinc finger"/>
    <property type="match status" value="1"/>
</dbReference>
<dbReference type="InterPro" id="IPR036128">
    <property type="entry name" value="Plus3-like_sf"/>
</dbReference>
<evidence type="ECO:0000256" key="1">
    <source>
        <dbReference type="ARBA" id="ARBA00022723"/>
    </source>
</evidence>
<feature type="domain" description="DM2" evidence="5">
    <location>
        <begin position="521"/>
        <end position="604"/>
    </location>
</feature>
<dbReference type="PANTHER" id="PTHR46851">
    <property type="entry name" value="OS01G0884500 PROTEIN"/>
    <property type="match status" value="1"/>
</dbReference>
<organism evidence="6 7">
    <name type="scientific">Psophocarpus tetragonolobus</name>
    <name type="common">Winged bean</name>
    <name type="synonym">Dolichos tetragonolobus</name>
    <dbReference type="NCBI Taxonomy" id="3891"/>
    <lineage>
        <taxon>Eukaryota</taxon>
        <taxon>Viridiplantae</taxon>
        <taxon>Streptophyta</taxon>
        <taxon>Embryophyta</taxon>
        <taxon>Tracheophyta</taxon>
        <taxon>Spermatophyta</taxon>
        <taxon>Magnoliopsida</taxon>
        <taxon>eudicotyledons</taxon>
        <taxon>Gunneridae</taxon>
        <taxon>Pentapetalae</taxon>
        <taxon>rosids</taxon>
        <taxon>fabids</taxon>
        <taxon>Fabales</taxon>
        <taxon>Fabaceae</taxon>
        <taxon>Papilionoideae</taxon>
        <taxon>50 kb inversion clade</taxon>
        <taxon>NPAAA clade</taxon>
        <taxon>indigoferoid/millettioid clade</taxon>
        <taxon>Phaseoleae</taxon>
        <taxon>Psophocarpus</taxon>
    </lineage>
</organism>
<dbReference type="Gene3D" id="1.10.245.10">
    <property type="entry name" value="SWIB/MDM2 domain"/>
    <property type="match status" value="2"/>
</dbReference>
<dbReference type="SMART" id="SM00719">
    <property type="entry name" value="Plus3"/>
    <property type="match status" value="2"/>
</dbReference>
<evidence type="ECO:0000259" key="5">
    <source>
        <dbReference type="PROSITE" id="PS51925"/>
    </source>
</evidence>
<dbReference type="SMART" id="SM00249">
    <property type="entry name" value="PHD"/>
    <property type="match status" value="1"/>
</dbReference>
<accession>A0AAN9XLL2</accession>
<name>A0AAN9XLL2_PSOTE</name>
<evidence type="ECO:0000256" key="2">
    <source>
        <dbReference type="ARBA" id="ARBA00022771"/>
    </source>
</evidence>
<dbReference type="PROSITE" id="PS51925">
    <property type="entry name" value="SWIB_MDM2"/>
    <property type="match status" value="1"/>
</dbReference>
<dbReference type="Gene3D" id="3.30.40.10">
    <property type="entry name" value="Zinc/RING finger domain, C3HC4 (zinc finger)"/>
    <property type="match status" value="1"/>
</dbReference>
<feature type="region of interest" description="Disordered" evidence="4">
    <location>
        <begin position="501"/>
        <end position="521"/>
    </location>
</feature>
<dbReference type="InterPro" id="IPR045894">
    <property type="entry name" value="At5g08430-like"/>
</dbReference>
<evidence type="ECO:0000256" key="4">
    <source>
        <dbReference type="SAM" id="MobiDB-lite"/>
    </source>
</evidence>
<dbReference type="SUPFAM" id="SSF47592">
    <property type="entry name" value="SWIB/MDM2 domain"/>
    <property type="match status" value="2"/>
</dbReference>
<keyword evidence="3" id="KW-0862">Zinc</keyword>
<dbReference type="InterPro" id="IPR036885">
    <property type="entry name" value="SWIB_MDM2_dom_sf"/>
</dbReference>
<dbReference type="InterPro" id="IPR003121">
    <property type="entry name" value="SWIB_MDM2_domain"/>
</dbReference>
<sequence>MKNTESNKTMTFSEEEAEEEAGEDWCFECKDGGQMVICDFHDCGKVYHPDCIGKDDSSLNTAELWYCGRHFCFDCKDLSKYYCIGCPNGVCRKCLTASEFTVVRGVKCLCVDCLELVKIIEQKLDHDSEGNKITLDDRETYECLFKEYWEIIKVKEGLTSDDIFAAQPTYKKGKSVQHGKKNCKGEEEEEKENDSTSWDSDQVYKPRKRKRYNSVDFQGCGSKHLISFLASIGKHETEPLTPSSVNSVIHEYIKENNLHHPIDKDKFLPDERAKVDSDDSGQRKSYHLVRVLGTKSHTDVVFDEMSNGILLQVSFMAKAVPISELSDEDFTEKECGDLRQKVKASLLSKLTVVEVQEKAKFLHEDITKHRIRTRLLYLQNQIDRANLRGRKEKEQLEQSWKQEQLLRSEPSVCPELNEPNYDDSEEGELEIDTQDQLKDVCSLQKNKITLDGREAYECRFKDWEITKVKEGLTSDDIFASQHNCKTGKKICKSEEKQNDSMSWSWASDEDNKPAQQKRNNSEEFVGWGSKPLISFLASIGKYETEPLAQWDVNSIIHEYIKEKNLDHPRDKGKFFPDERLFPIFRKKVISKRCIYSLLGIHFAKELDDSPVEKNDDQIRNSSTNKHLNNQATCMESRLSSLIEKPLLKKGDFFIKHSRFASINTVDSNDSRERNSHHLLRVLGVEFDEMINGTLLQVSFMAKAIPISKLSNEDFTEEECEELRQKVNSNLLPKLTVVEVQEKAKILLEDIAKHRILTRLVYLQNQIERANLRGQEWKLFLDFLWYTKIALLEEKEKLEQSWKQEELLRREPSVRAELIEAKYDDSEIETKIDKQDQ</sequence>
<evidence type="ECO:0000256" key="3">
    <source>
        <dbReference type="ARBA" id="ARBA00022833"/>
    </source>
</evidence>
<dbReference type="GO" id="GO:0008270">
    <property type="term" value="F:zinc ion binding"/>
    <property type="evidence" value="ECO:0007669"/>
    <property type="project" value="UniProtKB-KW"/>
</dbReference>
<keyword evidence="1" id="KW-0479">Metal-binding</keyword>
<dbReference type="PANTHER" id="PTHR46851:SF22">
    <property type="entry name" value="ZINC ION BINDING _ DNA BINDING PROTEIN"/>
    <property type="match status" value="1"/>
</dbReference>
<dbReference type="InterPro" id="IPR004343">
    <property type="entry name" value="Plus-3_dom"/>
</dbReference>
<dbReference type="CDD" id="cd15568">
    <property type="entry name" value="PHD5_NSD"/>
    <property type="match status" value="1"/>
</dbReference>
<dbReference type="Pfam" id="PF03126">
    <property type="entry name" value="Plus-3"/>
    <property type="match status" value="1"/>
</dbReference>